<comment type="caution">
    <text evidence="2">The sequence shown here is derived from an EMBL/GenBank/DDBJ whole genome shotgun (WGS) entry which is preliminary data.</text>
</comment>
<dbReference type="AlphaFoldDB" id="A0AA36I4B7"/>
<organism evidence="2 3">
    <name type="scientific">Effrenium voratum</name>
    <dbReference type="NCBI Taxonomy" id="2562239"/>
    <lineage>
        <taxon>Eukaryota</taxon>
        <taxon>Sar</taxon>
        <taxon>Alveolata</taxon>
        <taxon>Dinophyceae</taxon>
        <taxon>Suessiales</taxon>
        <taxon>Symbiodiniaceae</taxon>
        <taxon>Effrenium</taxon>
    </lineage>
</organism>
<dbReference type="SUPFAM" id="SSF52540">
    <property type="entry name" value="P-loop containing nucleoside triphosphate hydrolases"/>
    <property type="match status" value="1"/>
</dbReference>
<keyword evidence="1" id="KW-1133">Transmembrane helix</keyword>
<keyword evidence="3" id="KW-1185">Reference proteome</keyword>
<evidence type="ECO:0000313" key="3">
    <source>
        <dbReference type="Proteomes" id="UP001178507"/>
    </source>
</evidence>
<name>A0AA36I4B7_9DINO</name>
<evidence type="ECO:0000256" key="1">
    <source>
        <dbReference type="SAM" id="Phobius"/>
    </source>
</evidence>
<dbReference type="InterPro" id="IPR027417">
    <property type="entry name" value="P-loop_NTPase"/>
</dbReference>
<dbReference type="Proteomes" id="UP001178507">
    <property type="component" value="Unassembled WGS sequence"/>
</dbReference>
<feature type="transmembrane region" description="Helical" evidence="1">
    <location>
        <begin position="12"/>
        <end position="33"/>
    </location>
</feature>
<gene>
    <name evidence="2" type="ORF">EVOR1521_LOCUS8061</name>
</gene>
<keyword evidence="1" id="KW-0472">Membrane</keyword>
<sequence>MRNGKWRHGRGAIWCMLLACGVGCFVAPARVGLYRVRPQRCQACLCLSLKNVSFWEVAGAAANATNSATGSYLEEVNRTATKFLQSRAAVDREDAVANLSKHMTIQGKLCLVLGGRNLGKTLLKEKAISRLKANVNILSVDMRDADMLGKGLMTALDLQRQNSLGWARLAVEMLRAIIQLPVDYALSRIRGAGAAAKEVLDVAVSRHQINVNNFISQSISRRKIPSIIIDDANLALPGITGEDGSAAAKSAPQAITKWTKQTGQASVMMISSEFGYPFRLLANGLALSTIGRVIVIGEVPKYDMLKMLQEDWGMDADLANIFYKYFGGDIYTTKQALDMLMDKKDKFNPFAVVDCPGLPSCVEDPEAMAHLENMAKQGFSPVRNVKTDKGARMIAEENVGGVIKEGAITFGLPDIFTNTSCEWAVIPSSYHMRLKIADKLKNIFPSGTDATAPRAVWVRQLSKPRKDYNFDASVAFMSLFKDGEELELIGNAFKITASVVDVDDLKEAIEKKEKLTIAASKIDVYRQKDGGWVKEEKMSASLRDTDEADCYGFVLPSAGVASA</sequence>
<dbReference type="PANTHER" id="PTHR37096">
    <property type="entry name" value="YALI0E33429P"/>
    <property type="match status" value="1"/>
</dbReference>
<accession>A0AA36I4B7</accession>
<dbReference type="EMBL" id="CAUJNA010000670">
    <property type="protein sequence ID" value="CAJ1379988.1"/>
    <property type="molecule type" value="Genomic_DNA"/>
</dbReference>
<evidence type="ECO:0000313" key="2">
    <source>
        <dbReference type="EMBL" id="CAJ1379988.1"/>
    </source>
</evidence>
<dbReference type="PANTHER" id="PTHR37096:SF1">
    <property type="entry name" value="AAA+ ATPASE DOMAIN-CONTAINING PROTEIN"/>
    <property type="match status" value="1"/>
</dbReference>
<dbReference type="InterPro" id="IPR051667">
    <property type="entry name" value="Archaeal_ATPase_domain"/>
</dbReference>
<reference evidence="2" key="1">
    <citation type="submission" date="2023-08" db="EMBL/GenBank/DDBJ databases">
        <authorList>
            <person name="Chen Y."/>
            <person name="Shah S."/>
            <person name="Dougan E. K."/>
            <person name="Thang M."/>
            <person name="Chan C."/>
        </authorList>
    </citation>
    <scope>NUCLEOTIDE SEQUENCE</scope>
</reference>
<protein>
    <submittedName>
        <fullName evidence="2">Uncharacterized protein</fullName>
    </submittedName>
</protein>
<keyword evidence="1" id="KW-0812">Transmembrane</keyword>
<proteinExistence type="predicted"/>